<comment type="caution">
    <text evidence="3">The sequence shown here is derived from an EMBL/GenBank/DDBJ whole genome shotgun (WGS) entry which is preliminary data.</text>
</comment>
<sequence>MNQIPLFGLKIEDTTLADASARIINDAKSGVRRNIYFVNAHCINIAAVNGDYLSVLQDGSTLYADGSGMRLAAKLAGFSLQDNVNGTDLFSIICHDAAADGVKLALLGARPGIAEHCAENMKTQFPKLDIVWVHDGYFKQDNEGAIIDAINHSGAEILFVAMGVPMQELWIARNVNTLRVPVLLGVGALFDFYSGIMPRAPYWLRQLGLEWLFRYLMEPRRMFKRYIVGNPLFIIRTLLRRLKGQRDLQETPLMVNMKQSKRDNSIS</sequence>
<evidence type="ECO:0000313" key="4">
    <source>
        <dbReference type="Proteomes" id="UP000241912"/>
    </source>
</evidence>
<dbReference type="AlphaFoldDB" id="A0A2P7NU81"/>
<proteinExistence type="predicted"/>
<dbReference type="Pfam" id="PF03808">
    <property type="entry name" value="Glyco_tran_WecG"/>
    <property type="match status" value="1"/>
</dbReference>
<evidence type="ECO:0000313" key="3">
    <source>
        <dbReference type="EMBL" id="PSJ17032.1"/>
    </source>
</evidence>
<dbReference type="InterPro" id="IPR004629">
    <property type="entry name" value="WecG_TagA_CpsF"/>
</dbReference>
<organism evidence="3 4">
    <name type="scientific">Nitrosomonas supralitoralis</name>
    <dbReference type="NCBI Taxonomy" id="2116706"/>
    <lineage>
        <taxon>Bacteria</taxon>
        <taxon>Pseudomonadati</taxon>
        <taxon>Pseudomonadota</taxon>
        <taxon>Betaproteobacteria</taxon>
        <taxon>Nitrosomonadales</taxon>
        <taxon>Nitrosomonadaceae</taxon>
        <taxon>Nitrosomonas</taxon>
    </lineage>
</organism>
<name>A0A2P7NU81_9PROT</name>
<dbReference type="Proteomes" id="UP000241912">
    <property type="component" value="Unassembled WGS sequence"/>
</dbReference>
<keyword evidence="1" id="KW-0328">Glycosyltransferase</keyword>
<keyword evidence="2 3" id="KW-0808">Transferase</keyword>
<dbReference type="GO" id="GO:0016758">
    <property type="term" value="F:hexosyltransferase activity"/>
    <property type="evidence" value="ECO:0007669"/>
    <property type="project" value="TreeGrafter"/>
</dbReference>
<dbReference type="PANTHER" id="PTHR34136">
    <property type="match status" value="1"/>
</dbReference>
<dbReference type="CDD" id="cd06533">
    <property type="entry name" value="Glyco_transf_WecG_TagA"/>
    <property type="match status" value="1"/>
</dbReference>
<dbReference type="EMBL" id="PXXU01000029">
    <property type="protein sequence ID" value="PSJ17032.1"/>
    <property type="molecule type" value="Genomic_DNA"/>
</dbReference>
<protein>
    <submittedName>
        <fullName evidence="3">Glycosyltransferase</fullName>
    </submittedName>
</protein>
<gene>
    <name evidence="3" type="ORF">C7H79_10375</name>
</gene>
<dbReference type="NCBIfam" id="TIGR00696">
    <property type="entry name" value="wecG_tagA_cpsF"/>
    <property type="match status" value="1"/>
</dbReference>
<accession>A0A2P7NU81</accession>
<evidence type="ECO:0000256" key="2">
    <source>
        <dbReference type="ARBA" id="ARBA00022679"/>
    </source>
</evidence>
<evidence type="ECO:0000256" key="1">
    <source>
        <dbReference type="ARBA" id="ARBA00022676"/>
    </source>
</evidence>
<dbReference type="PANTHER" id="PTHR34136:SF1">
    <property type="entry name" value="UDP-N-ACETYL-D-MANNOSAMINURONIC ACID TRANSFERASE"/>
    <property type="match status" value="1"/>
</dbReference>
<dbReference type="RefSeq" id="WP_106707201.1">
    <property type="nucleotide sequence ID" value="NZ_PXXU01000029.1"/>
</dbReference>
<keyword evidence="4" id="KW-1185">Reference proteome</keyword>
<reference evidence="3 4" key="1">
    <citation type="submission" date="2018-03" db="EMBL/GenBank/DDBJ databases">
        <title>Draft genome of Nitrosomonas supralitoralis APG5.</title>
        <authorList>
            <person name="Urakawa H."/>
            <person name="Lopez J.V."/>
        </authorList>
    </citation>
    <scope>NUCLEOTIDE SEQUENCE [LARGE SCALE GENOMIC DNA]</scope>
    <source>
        <strain evidence="3 4">APG5</strain>
    </source>
</reference>
<dbReference type="OrthoDB" id="433681at2"/>